<organism evidence="7 8">
    <name type="scientific">Laceyella tengchongensis</name>
    <dbReference type="NCBI Taxonomy" id="574699"/>
    <lineage>
        <taxon>Bacteria</taxon>
        <taxon>Bacillati</taxon>
        <taxon>Bacillota</taxon>
        <taxon>Bacilli</taxon>
        <taxon>Bacillales</taxon>
        <taxon>Thermoactinomycetaceae</taxon>
        <taxon>Laceyella</taxon>
    </lineage>
</organism>
<dbReference type="AlphaFoldDB" id="A0AA46AGA7"/>
<sequence>MEPQLQPQTQRPVKPKEKPETAWRYVLSFVWMILFTAIAFIVVGGGLVESKTAIFWVLIISASIQVVLQLFTFMHLNQKGYGIVILFMGVGLVIAVVSAVGMVLM</sequence>
<evidence type="ECO:0000256" key="2">
    <source>
        <dbReference type="ARBA" id="ARBA00022475"/>
    </source>
</evidence>
<evidence type="ECO:0000313" key="7">
    <source>
        <dbReference type="EMBL" id="SMP26064.1"/>
    </source>
</evidence>
<evidence type="ECO:0000256" key="4">
    <source>
        <dbReference type="ARBA" id="ARBA00022989"/>
    </source>
</evidence>
<evidence type="ECO:0000256" key="6">
    <source>
        <dbReference type="SAM" id="Phobius"/>
    </source>
</evidence>
<dbReference type="InterPro" id="IPR005171">
    <property type="entry name" value="Cyt_c_oxidase_su4_prok"/>
</dbReference>
<keyword evidence="8" id="KW-1185">Reference proteome</keyword>
<dbReference type="RefSeq" id="WP_106341805.1">
    <property type="nucleotide sequence ID" value="NZ_FXTU01000005.1"/>
</dbReference>
<evidence type="ECO:0000313" key="8">
    <source>
        <dbReference type="Proteomes" id="UP001157946"/>
    </source>
</evidence>
<keyword evidence="5 6" id="KW-0472">Membrane</keyword>
<dbReference type="GO" id="GO:0005886">
    <property type="term" value="C:plasma membrane"/>
    <property type="evidence" value="ECO:0007669"/>
    <property type="project" value="UniProtKB-SubCell"/>
</dbReference>
<keyword evidence="4 6" id="KW-1133">Transmembrane helix</keyword>
<gene>
    <name evidence="7" type="ORF">SAMN06265361_105123</name>
</gene>
<dbReference type="Pfam" id="PF03626">
    <property type="entry name" value="COX4_pro"/>
    <property type="match status" value="1"/>
</dbReference>
<dbReference type="EMBL" id="FXTU01000005">
    <property type="protein sequence ID" value="SMP26064.1"/>
    <property type="molecule type" value="Genomic_DNA"/>
</dbReference>
<evidence type="ECO:0000256" key="3">
    <source>
        <dbReference type="ARBA" id="ARBA00022692"/>
    </source>
</evidence>
<keyword evidence="3 6" id="KW-0812">Transmembrane</keyword>
<dbReference type="Proteomes" id="UP001157946">
    <property type="component" value="Unassembled WGS sequence"/>
</dbReference>
<comment type="caution">
    <text evidence="7">The sequence shown here is derived from an EMBL/GenBank/DDBJ whole genome shotgun (WGS) entry which is preliminary data.</text>
</comment>
<comment type="subcellular location">
    <subcellularLocation>
        <location evidence="1">Cell membrane</location>
        <topology evidence="1">Multi-pass membrane protein</topology>
    </subcellularLocation>
</comment>
<evidence type="ECO:0000256" key="5">
    <source>
        <dbReference type="ARBA" id="ARBA00023136"/>
    </source>
</evidence>
<feature type="transmembrane region" description="Helical" evidence="6">
    <location>
        <begin position="53"/>
        <end position="71"/>
    </location>
</feature>
<keyword evidence="2" id="KW-1003">Cell membrane</keyword>
<name>A0AA46AGA7_9BACL</name>
<feature type="transmembrane region" description="Helical" evidence="6">
    <location>
        <begin position="83"/>
        <end position="104"/>
    </location>
</feature>
<accession>A0AA46AGA7</accession>
<proteinExistence type="predicted"/>
<protein>
    <submittedName>
        <fullName evidence="7">Cytochrome c oxidase subunit 4</fullName>
    </submittedName>
</protein>
<feature type="transmembrane region" description="Helical" evidence="6">
    <location>
        <begin position="21"/>
        <end position="47"/>
    </location>
</feature>
<reference evidence="7" key="1">
    <citation type="submission" date="2017-05" db="EMBL/GenBank/DDBJ databases">
        <authorList>
            <person name="Varghese N."/>
            <person name="Submissions S."/>
        </authorList>
    </citation>
    <scope>NUCLEOTIDE SEQUENCE</scope>
    <source>
        <strain evidence="7">DSM 45262</strain>
    </source>
</reference>
<evidence type="ECO:0000256" key="1">
    <source>
        <dbReference type="ARBA" id="ARBA00004651"/>
    </source>
</evidence>